<evidence type="ECO:0000256" key="1">
    <source>
        <dbReference type="ARBA" id="ARBA00023125"/>
    </source>
</evidence>
<dbReference type="PROSITE" id="PS50110">
    <property type="entry name" value="RESPONSE_REGULATORY"/>
    <property type="match status" value="1"/>
</dbReference>
<evidence type="ECO:0000313" key="5">
    <source>
        <dbReference type="Proteomes" id="UP001597369"/>
    </source>
</evidence>
<dbReference type="EMBL" id="JBHUHV010000053">
    <property type="protein sequence ID" value="MFD2068513.1"/>
    <property type="molecule type" value="Genomic_DNA"/>
</dbReference>
<dbReference type="Gene3D" id="2.40.50.1020">
    <property type="entry name" value="LytTr DNA-binding domain"/>
    <property type="match status" value="1"/>
</dbReference>
<gene>
    <name evidence="4" type="ORF">ACFSKU_16605</name>
</gene>
<dbReference type="PANTHER" id="PTHR48111:SF69">
    <property type="entry name" value="RESPONSE REGULATOR RECEIVER"/>
    <property type="match status" value="1"/>
</dbReference>
<dbReference type="SMART" id="SM00448">
    <property type="entry name" value="REC"/>
    <property type="match status" value="1"/>
</dbReference>
<organism evidence="4 5">
    <name type="scientific">Pontibacter silvestris</name>
    <dbReference type="NCBI Taxonomy" id="2305183"/>
    <lineage>
        <taxon>Bacteria</taxon>
        <taxon>Pseudomonadati</taxon>
        <taxon>Bacteroidota</taxon>
        <taxon>Cytophagia</taxon>
        <taxon>Cytophagales</taxon>
        <taxon>Hymenobacteraceae</taxon>
        <taxon>Pontibacter</taxon>
    </lineage>
</organism>
<reference evidence="5" key="1">
    <citation type="journal article" date="2019" name="Int. J. Syst. Evol. Microbiol.">
        <title>The Global Catalogue of Microorganisms (GCM) 10K type strain sequencing project: providing services to taxonomists for standard genome sequencing and annotation.</title>
        <authorList>
            <consortium name="The Broad Institute Genomics Platform"/>
            <consortium name="The Broad Institute Genome Sequencing Center for Infectious Disease"/>
            <person name="Wu L."/>
            <person name="Ma J."/>
        </authorList>
    </citation>
    <scope>NUCLEOTIDE SEQUENCE [LARGE SCALE GENOMIC DNA]</scope>
    <source>
        <strain evidence="5">JCM 16545</strain>
    </source>
</reference>
<protein>
    <submittedName>
        <fullName evidence="4">LytR/AlgR family response regulator transcription factor</fullName>
    </submittedName>
</protein>
<dbReference type="InterPro" id="IPR007492">
    <property type="entry name" value="LytTR_DNA-bd_dom"/>
</dbReference>
<proteinExistence type="predicted"/>
<dbReference type="Pfam" id="PF04397">
    <property type="entry name" value="LytTR"/>
    <property type="match status" value="1"/>
</dbReference>
<feature type="domain" description="Response regulatory" evidence="3">
    <location>
        <begin position="2"/>
        <end position="115"/>
    </location>
</feature>
<dbReference type="Proteomes" id="UP001597369">
    <property type="component" value="Unassembled WGS sequence"/>
</dbReference>
<dbReference type="RefSeq" id="WP_229959618.1">
    <property type="nucleotide sequence ID" value="NZ_JAJJWI010000005.1"/>
</dbReference>
<dbReference type="Gene3D" id="3.40.50.2300">
    <property type="match status" value="1"/>
</dbReference>
<dbReference type="Pfam" id="PF00072">
    <property type="entry name" value="Response_reg"/>
    <property type="match status" value="1"/>
</dbReference>
<dbReference type="SMART" id="SM00850">
    <property type="entry name" value="LytTR"/>
    <property type="match status" value="1"/>
</dbReference>
<evidence type="ECO:0000259" key="3">
    <source>
        <dbReference type="PROSITE" id="PS50110"/>
    </source>
</evidence>
<keyword evidence="2" id="KW-0597">Phosphoprotein</keyword>
<dbReference type="PANTHER" id="PTHR48111">
    <property type="entry name" value="REGULATOR OF RPOS"/>
    <property type="match status" value="1"/>
</dbReference>
<dbReference type="InterPro" id="IPR011006">
    <property type="entry name" value="CheY-like_superfamily"/>
</dbReference>
<sequence length="252" mass="28664">MKVVIIEDEPLTAEDLSDTLLQVDKSIQIEAVLTSVKNAISYFKDNAFPDLIFSDIQLGDGLSFEIFKAINTTTPVVFCTAYDEYALEAFKANGIDYILKPFTTASINATIHKIKQLQQRLSQKDTSYKDLYELFENKLARKKGSILVYQRDKIIPLPVKEIAICYVDNQITRAVCFDQRSYIVNHTLDELEDILGTPFFRANRQHLVNHEAVREASHYFGRKLVVNLTVPFQDDVIVSKAKSSSFLNWLAG</sequence>
<keyword evidence="5" id="KW-1185">Reference proteome</keyword>
<feature type="modified residue" description="4-aspartylphosphate" evidence="2">
    <location>
        <position position="55"/>
    </location>
</feature>
<name>A0ABW4X0S2_9BACT</name>
<comment type="caution">
    <text evidence="4">The sequence shown here is derived from an EMBL/GenBank/DDBJ whole genome shotgun (WGS) entry which is preliminary data.</text>
</comment>
<evidence type="ECO:0000313" key="4">
    <source>
        <dbReference type="EMBL" id="MFD2068513.1"/>
    </source>
</evidence>
<dbReference type="SUPFAM" id="SSF52172">
    <property type="entry name" value="CheY-like"/>
    <property type="match status" value="1"/>
</dbReference>
<keyword evidence="1" id="KW-0238">DNA-binding</keyword>
<dbReference type="InterPro" id="IPR039420">
    <property type="entry name" value="WalR-like"/>
</dbReference>
<dbReference type="InterPro" id="IPR001789">
    <property type="entry name" value="Sig_transdc_resp-reg_receiver"/>
</dbReference>
<accession>A0ABW4X0S2</accession>
<evidence type="ECO:0000256" key="2">
    <source>
        <dbReference type="PROSITE-ProRule" id="PRU00169"/>
    </source>
</evidence>